<accession>A0A9P4TXH5</accession>
<reference evidence="2" key="1">
    <citation type="journal article" date="2020" name="Stud. Mycol.">
        <title>101 Dothideomycetes genomes: a test case for predicting lifestyles and emergence of pathogens.</title>
        <authorList>
            <person name="Haridas S."/>
            <person name="Albert R."/>
            <person name="Binder M."/>
            <person name="Bloem J."/>
            <person name="Labutti K."/>
            <person name="Salamov A."/>
            <person name="Andreopoulos B."/>
            <person name="Baker S."/>
            <person name="Barry K."/>
            <person name="Bills G."/>
            <person name="Bluhm B."/>
            <person name="Cannon C."/>
            <person name="Castanera R."/>
            <person name="Culley D."/>
            <person name="Daum C."/>
            <person name="Ezra D."/>
            <person name="Gonzalez J."/>
            <person name="Henrissat B."/>
            <person name="Kuo A."/>
            <person name="Liang C."/>
            <person name="Lipzen A."/>
            <person name="Lutzoni F."/>
            <person name="Magnuson J."/>
            <person name="Mondo S."/>
            <person name="Nolan M."/>
            <person name="Ohm R."/>
            <person name="Pangilinan J."/>
            <person name="Park H.-J."/>
            <person name="Ramirez L."/>
            <person name="Alfaro M."/>
            <person name="Sun H."/>
            <person name="Tritt A."/>
            <person name="Yoshinaga Y."/>
            <person name="Zwiers L.-H."/>
            <person name="Turgeon B."/>
            <person name="Goodwin S."/>
            <person name="Spatafora J."/>
            <person name="Crous P."/>
            <person name="Grigoriev I."/>
        </authorList>
    </citation>
    <scope>NUCLEOTIDE SEQUENCE</scope>
    <source>
        <strain evidence="2">CBS 130266</strain>
    </source>
</reference>
<feature type="compositionally biased region" description="Low complexity" evidence="1">
    <location>
        <begin position="73"/>
        <end position="86"/>
    </location>
</feature>
<feature type="region of interest" description="Disordered" evidence="1">
    <location>
        <begin position="111"/>
        <end position="153"/>
    </location>
</feature>
<proteinExistence type="predicted"/>
<dbReference type="AlphaFoldDB" id="A0A9P4TXH5"/>
<evidence type="ECO:0000256" key="1">
    <source>
        <dbReference type="SAM" id="MobiDB-lite"/>
    </source>
</evidence>
<protein>
    <submittedName>
        <fullName evidence="2">Uncharacterized protein</fullName>
    </submittedName>
</protein>
<name>A0A9P4TXH5_9PEZI</name>
<dbReference type="OrthoDB" id="5397330at2759"/>
<evidence type="ECO:0000313" key="2">
    <source>
        <dbReference type="EMBL" id="KAF2428842.1"/>
    </source>
</evidence>
<gene>
    <name evidence="2" type="ORF">EJ08DRAFT_735413</name>
</gene>
<feature type="region of interest" description="Disordered" evidence="1">
    <location>
        <begin position="178"/>
        <end position="231"/>
    </location>
</feature>
<keyword evidence="3" id="KW-1185">Reference proteome</keyword>
<comment type="caution">
    <text evidence="2">The sequence shown here is derived from an EMBL/GenBank/DDBJ whole genome shotgun (WGS) entry which is preliminary data.</text>
</comment>
<sequence length="231" mass="25658">MPIIKNPFKKSAAPLEIQENSGWEAAEGGFQQTNVQGAKPVEMREPVEYEFSEISDNGVYLHPPPPEKKNYFSRSSTATSNSTRSSELSENEPFSISRESFDSYRRSFDISARSPIPSYEPPTRQSLDSRRGLQPLPLRSSFQGSRIDRPYAPVEEGFEEVGLHDEVKPKKRGLFARFGDSADSSVPSSPDARPTSSHLNFFTGRKRGQSGQGAELRSIDKPIKSAAEVES</sequence>
<evidence type="ECO:0000313" key="3">
    <source>
        <dbReference type="Proteomes" id="UP000800235"/>
    </source>
</evidence>
<dbReference type="EMBL" id="MU007052">
    <property type="protein sequence ID" value="KAF2428842.1"/>
    <property type="molecule type" value="Genomic_DNA"/>
</dbReference>
<feature type="compositionally biased region" description="Low complexity" evidence="1">
    <location>
        <begin position="181"/>
        <end position="192"/>
    </location>
</feature>
<organism evidence="2 3">
    <name type="scientific">Tothia fuscella</name>
    <dbReference type="NCBI Taxonomy" id="1048955"/>
    <lineage>
        <taxon>Eukaryota</taxon>
        <taxon>Fungi</taxon>
        <taxon>Dikarya</taxon>
        <taxon>Ascomycota</taxon>
        <taxon>Pezizomycotina</taxon>
        <taxon>Dothideomycetes</taxon>
        <taxon>Pleosporomycetidae</taxon>
        <taxon>Venturiales</taxon>
        <taxon>Cylindrosympodiaceae</taxon>
        <taxon>Tothia</taxon>
    </lineage>
</organism>
<feature type="region of interest" description="Disordered" evidence="1">
    <location>
        <begin position="55"/>
        <end position="96"/>
    </location>
</feature>
<dbReference type="Proteomes" id="UP000800235">
    <property type="component" value="Unassembled WGS sequence"/>
</dbReference>